<feature type="compositionally biased region" description="Low complexity" evidence="1">
    <location>
        <begin position="159"/>
        <end position="171"/>
    </location>
</feature>
<reference evidence="3" key="1">
    <citation type="submission" date="2020-05" db="EMBL/GenBank/DDBJ databases">
        <authorList>
            <person name="Chiriac C."/>
            <person name="Salcher M."/>
            <person name="Ghai R."/>
            <person name="Kavagutti S V."/>
        </authorList>
    </citation>
    <scope>NUCLEOTIDE SEQUENCE</scope>
</reference>
<feature type="domain" description="Protein kinase" evidence="2">
    <location>
        <begin position="16"/>
        <end position="255"/>
    </location>
</feature>
<dbReference type="GO" id="GO:0005737">
    <property type="term" value="C:cytoplasm"/>
    <property type="evidence" value="ECO:0007669"/>
    <property type="project" value="TreeGrafter"/>
</dbReference>
<evidence type="ECO:0000259" key="2">
    <source>
        <dbReference type="PROSITE" id="PS50011"/>
    </source>
</evidence>
<dbReference type="PROSITE" id="PS50011">
    <property type="entry name" value="PROTEIN_KINASE_DOM"/>
    <property type="match status" value="1"/>
</dbReference>
<dbReference type="Gene3D" id="1.10.510.10">
    <property type="entry name" value="Transferase(Phosphotransferase) domain 1"/>
    <property type="match status" value="1"/>
</dbReference>
<dbReference type="InterPro" id="IPR011009">
    <property type="entry name" value="Kinase-like_dom_sf"/>
</dbReference>
<dbReference type="Pfam" id="PF00069">
    <property type="entry name" value="Pkinase"/>
    <property type="match status" value="1"/>
</dbReference>
<organism evidence="3">
    <name type="scientific">freshwater metagenome</name>
    <dbReference type="NCBI Taxonomy" id="449393"/>
    <lineage>
        <taxon>unclassified sequences</taxon>
        <taxon>metagenomes</taxon>
        <taxon>ecological metagenomes</taxon>
    </lineage>
</organism>
<dbReference type="InterPro" id="IPR053235">
    <property type="entry name" value="Ser_Thr_kinase"/>
</dbReference>
<dbReference type="InterPro" id="IPR000719">
    <property type="entry name" value="Prot_kinase_dom"/>
</dbReference>
<dbReference type="Gene3D" id="3.30.200.20">
    <property type="entry name" value="Phosphorylase Kinase, domain 1"/>
    <property type="match status" value="1"/>
</dbReference>
<accession>A0A6J6T6V9</accession>
<dbReference type="SUPFAM" id="SSF56112">
    <property type="entry name" value="Protein kinase-like (PK-like)"/>
    <property type="match status" value="1"/>
</dbReference>
<dbReference type="EMBL" id="CAEZYQ010000010">
    <property type="protein sequence ID" value="CAB4742896.1"/>
    <property type="molecule type" value="Genomic_DNA"/>
</dbReference>
<feature type="region of interest" description="Disordered" evidence="1">
    <location>
        <begin position="159"/>
        <end position="179"/>
    </location>
</feature>
<proteinExistence type="predicted"/>
<dbReference type="SMART" id="SM00220">
    <property type="entry name" value="S_TKc"/>
    <property type="match status" value="1"/>
</dbReference>
<dbReference type="CDD" id="cd14014">
    <property type="entry name" value="STKc_PknB_like"/>
    <property type="match status" value="1"/>
</dbReference>
<dbReference type="GO" id="GO:0004674">
    <property type="term" value="F:protein serine/threonine kinase activity"/>
    <property type="evidence" value="ECO:0007669"/>
    <property type="project" value="TreeGrafter"/>
</dbReference>
<gene>
    <name evidence="3" type="ORF">UFOPK2761_01443</name>
</gene>
<protein>
    <submittedName>
        <fullName evidence="3">Unannotated protein</fullName>
    </submittedName>
</protein>
<name>A0A6J6T6V9_9ZZZZ</name>
<dbReference type="GO" id="GO:0005524">
    <property type="term" value="F:ATP binding"/>
    <property type="evidence" value="ECO:0007669"/>
    <property type="project" value="InterPro"/>
</dbReference>
<evidence type="ECO:0000313" key="3">
    <source>
        <dbReference type="EMBL" id="CAB4742896.1"/>
    </source>
</evidence>
<dbReference type="AlphaFoldDB" id="A0A6J6T6V9"/>
<dbReference type="PANTHER" id="PTHR24361">
    <property type="entry name" value="MITOGEN-ACTIVATED KINASE KINASE KINASE"/>
    <property type="match status" value="1"/>
</dbReference>
<evidence type="ECO:0000256" key="1">
    <source>
        <dbReference type="SAM" id="MobiDB-lite"/>
    </source>
</evidence>
<sequence>MSAGAPAPGVPEVPGFRLLSLLGHGRRFDTWDAWDEARGARCVVKLVRPERTGEPEVLEAWRREAEAVTTVGHPHLVRGYEVLEQPPGIVLETLRGATLAAVVEEGPLAAGDVAQLLAQVGSALGYLHRHDWLHLDVKPANVVVDHGRAVLIDLSLVQRPGPTRRGSGTPGYQAPEQRRGDEVSAATDVHGLALTALEALRGDPVPESRWRRSITRACPPGTPPELATTLVAALAPRPGDRPRLEELLAVARGLVAD</sequence>